<comment type="caution">
    <text evidence="1">The sequence shown here is derived from an EMBL/GenBank/DDBJ whole genome shotgun (WGS) entry which is preliminary data.</text>
</comment>
<dbReference type="Proteomes" id="UP001159427">
    <property type="component" value="Unassembled WGS sequence"/>
</dbReference>
<dbReference type="PANTHER" id="PTHR47331">
    <property type="entry name" value="PHD-TYPE DOMAIN-CONTAINING PROTEIN"/>
    <property type="match status" value="1"/>
</dbReference>
<gene>
    <name evidence="1" type="ORF">PEVE_00001881</name>
</gene>
<name>A0ABN8Q5R5_9CNID</name>
<keyword evidence="2" id="KW-1185">Reference proteome</keyword>
<reference evidence="1 2" key="1">
    <citation type="submission" date="2022-05" db="EMBL/GenBank/DDBJ databases">
        <authorList>
            <consortium name="Genoscope - CEA"/>
            <person name="William W."/>
        </authorList>
    </citation>
    <scope>NUCLEOTIDE SEQUENCE [LARGE SCALE GENOMIC DNA]</scope>
</reference>
<feature type="non-terminal residue" evidence="1">
    <location>
        <position position="117"/>
    </location>
</feature>
<sequence length="117" mass="13220">MSMDNKVSEELTNVRTVEQIPVSSTCIPRKDDISNWPHLRDVELLEPSVSDVVLIIGLKEKPTLFIPLERRSGGDSEPVAVRYSLGWTVMDPLSGTRVDERCSVNFVRLGNKEFYVD</sequence>
<dbReference type="EMBL" id="CALNXI010001100">
    <property type="protein sequence ID" value="CAH3155504.1"/>
    <property type="molecule type" value="Genomic_DNA"/>
</dbReference>
<proteinExistence type="predicted"/>
<evidence type="ECO:0000313" key="2">
    <source>
        <dbReference type="Proteomes" id="UP001159427"/>
    </source>
</evidence>
<evidence type="ECO:0000313" key="1">
    <source>
        <dbReference type="EMBL" id="CAH3155504.1"/>
    </source>
</evidence>
<protein>
    <submittedName>
        <fullName evidence="1">Uncharacterized protein</fullName>
    </submittedName>
</protein>
<accession>A0ABN8Q5R5</accession>
<organism evidence="1 2">
    <name type="scientific">Porites evermanni</name>
    <dbReference type="NCBI Taxonomy" id="104178"/>
    <lineage>
        <taxon>Eukaryota</taxon>
        <taxon>Metazoa</taxon>
        <taxon>Cnidaria</taxon>
        <taxon>Anthozoa</taxon>
        <taxon>Hexacorallia</taxon>
        <taxon>Scleractinia</taxon>
        <taxon>Fungiina</taxon>
        <taxon>Poritidae</taxon>
        <taxon>Porites</taxon>
    </lineage>
</organism>